<reference evidence="2 3" key="1">
    <citation type="submission" date="2021-09" db="EMBL/GenBank/DDBJ databases">
        <title>Genomic insights and catalytic innovation underlie evolution of tropane alkaloids biosynthesis.</title>
        <authorList>
            <person name="Wang Y.-J."/>
            <person name="Tian T."/>
            <person name="Huang J.-P."/>
            <person name="Huang S.-X."/>
        </authorList>
    </citation>
    <scope>NUCLEOTIDE SEQUENCE [LARGE SCALE GENOMIC DNA]</scope>
    <source>
        <strain evidence="2">KIB-2018</strain>
        <tissue evidence="2">Leaf</tissue>
    </source>
</reference>
<dbReference type="AlphaFoldDB" id="A0AAV8TYQ3"/>
<organism evidence="2 3">
    <name type="scientific">Erythroxylum novogranatense</name>
    <dbReference type="NCBI Taxonomy" id="1862640"/>
    <lineage>
        <taxon>Eukaryota</taxon>
        <taxon>Viridiplantae</taxon>
        <taxon>Streptophyta</taxon>
        <taxon>Embryophyta</taxon>
        <taxon>Tracheophyta</taxon>
        <taxon>Spermatophyta</taxon>
        <taxon>Magnoliopsida</taxon>
        <taxon>eudicotyledons</taxon>
        <taxon>Gunneridae</taxon>
        <taxon>Pentapetalae</taxon>
        <taxon>rosids</taxon>
        <taxon>fabids</taxon>
        <taxon>Malpighiales</taxon>
        <taxon>Erythroxylaceae</taxon>
        <taxon>Erythroxylum</taxon>
    </lineage>
</organism>
<feature type="region of interest" description="Disordered" evidence="1">
    <location>
        <begin position="54"/>
        <end position="86"/>
    </location>
</feature>
<feature type="region of interest" description="Disordered" evidence="1">
    <location>
        <begin position="114"/>
        <end position="151"/>
    </location>
</feature>
<feature type="compositionally biased region" description="Low complexity" evidence="1">
    <location>
        <begin position="114"/>
        <end position="135"/>
    </location>
</feature>
<dbReference type="EMBL" id="JAIWQS010000003">
    <property type="protein sequence ID" value="KAJ8771159.1"/>
    <property type="molecule type" value="Genomic_DNA"/>
</dbReference>
<sequence length="211" mass="23237">MPSGSYREVTGKSLEVTQDDKFFSRIMSKETSMANSSSRVYYTGTSGAIPFLWETRPGTPKHPSAHSSVPPLTPPPSYYSTSKANSTDKSVTHNLLRGILLRLASKRIYVSPSRSMSSSASSSSSLSLWSSVSSSPANFRNSKRKRERRLSFSRPPVHWRVNDVFDDELDTESAEPTLGSGLKRTGFRGFYLVGNMKSVLLAIVGHGSTYK</sequence>
<evidence type="ECO:0000256" key="1">
    <source>
        <dbReference type="SAM" id="MobiDB-lite"/>
    </source>
</evidence>
<gene>
    <name evidence="2" type="ORF">K2173_023484</name>
</gene>
<name>A0AAV8TYQ3_9ROSI</name>
<accession>A0AAV8TYQ3</accession>
<keyword evidence="3" id="KW-1185">Reference proteome</keyword>
<evidence type="ECO:0000313" key="3">
    <source>
        <dbReference type="Proteomes" id="UP001159364"/>
    </source>
</evidence>
<protein>
    <submittedName>
        <fullName evidence="2">Uncharacterized protein</fullName>
    </submittedName>
</protein>
<comment type="caution">
    <text evidence="2">The sequence shown here is derived from an EMBL/GenBank/DDBJ whole genome shotgun (WGS) entry which is preliminary data.</text>
</comment>
<dbReference type="Proteomes" id="UP001159364">
    <property type="component" value="Linkage Group LG03"/>
</dbReference>
<proteinExistence type="predicted"/>
<dbReference type="PANTHER" id="PTHR33257:SF4">
    <property type="entry name" value="EXPRESSED PROTEIN"/>
    <property type="match status" value="1"/>
</dbReference>
<evidence type="ECO:0000313" key="2">
    <source>
        <dbReference type="EMBL" id="KAJ8771159.1"/>
    </source>
</evidence>
<dbReference type="PANTHER" id="PTHR33257">
    <property type="entry name" value="OS05G0165500 PROTEIN"/>
    <property type="match status" value="1"/>
</dbReference>